<reference evidence="3 4" key="1">
    <citation type="submission" date="2019-12" db="EMBL/GenBank/DDBJ databases">
        <title>The draft genomic sequence of strain Chitinophaga oryziterrae JCM 16595.</title>
        <authorList>
            <person name="Zhang X."/>
        </authorList>
    </citation>
    <scope>NUCLEOTIDE SEQUENCE [LARGE SCALE GENOMIC DNA]</scope>
    <source>
        <strain evidence="3 4">JCM 16595</strain>
    </source>
</reference>
<evidence type="ECO:0000313" key="3">
    <source>
        <dbReference type="EMBL" id="MVT41793.1"/>
    </source>
</evidence>
<keyword evidence="1" id="KW-0812">Transmembrane</keyword>
<evidence type="ECO:0000256" key="1">
    <source>
        <dbReference type="SAM" id="Phobius"/>
    </source>
</evidence>
<dbReference type="Proteomes" id="UP000468388">
    <property type="component" value="Unassembled WGS sequence"/>
</dbReference>
<protein>
    <submittedName>
        <fullName evidence="3">MCE family protein</fullName>
    </submittedName>
</protein>
<dbReference type="InterPro" id="IPR003399">
    <property type="entry name" value="Mce/MlaD"/>
</dbReference>
<name>A0A6N8J9J6_9BACT</name>
<keyword evidence="1" id="KW-0472">Membrane</keyword>
<dbReference type="PANTHER" id="PTHR33371">
    <property type="entry name" value="INTERMEMBRANE PHOSPHOLIPID TRANSPORT SYSTEM BINDING PROTEIN MLAD-RELATED"/>
    <property type="match status" value="1"/>
</dbReference>
<evidence type="ECO:0000259" key="2">
    <source>
        <dbReference type="Pfam" id="PF02470"/>
    </source>
</evidence>
<sequence>MSSFKNNRPVVVGIFLFLGLVILVITIMTLGGQKKTFVKSITINAVFDDVGGLLKGGNVWFSGVKVGTVKSISFYGDKQVLVSMSIEQHAQPHIHNDAKAKIGSDGLIGNRIVIIYGGGPSMPQVSKDGFLTVEKALSTDDMLATLQANNKNLQDITTSFKSIARKIDSGNGTLGVLLNDQAMGGKLTTTVNNLQDISANFKAASAASKNVIANLQTFSGKLNKPGNSVNELVSDTVMYGNIRGTLSGLQEAAGSVSRFTANLKTMSDRLNEKGNAVGVLLNDSTSGNAMKIIIDNLESSSKKLNDDLEAAQHNFLLRGFFKKKAKAEKAAKNQ</sequence>
<dbReference type="EMBL" id="WRXO01000003">
    <property type="protein sequence ID" value="MVT41793.1"/>
    <property type="molecule type" value="Genomic_DNA"/>
</dbReference>
<dbReference type="InterPro" id="IPR052336">
    <property type="entry name" value="MlaD_Phospholipid_Transporter"/>
</dbReference>
<keyword evidence="1" id="KW-1133">Transmembrane helix</keyword>
<comment type="caution">
    <text evidence="3">The sequence shown here is derived from an EMBL/GenBank/DDBJ whole genome shotgun (WGS) entry which is preliminary data.</text>
</comment>
<feature type="domain" description="Mce/MlaD" evidence="2">
    <location>
        <begin position="40"/>
        <end position="113"/>
    </location>
</feature>
<dbReference type="PANTHER" id="PTHR33371:SF4">
    <property type="entry name" value="INTERMEMBRANE PHOSPHOLIPID TRANSPORT SYSTEM BINDING PROTEIN MLAD"/>
    <property type="match status" value="1"/>
</dbReference>
<feature type="transmembrane region" description="Helical" evidence="1">
    <location>
        <begin position="12"/>
        <end position="31"/>
    </location>
</feature>
<evidence type="ECO:0000313" key="4">
    <source>
        <dbReference type="Proteomes" id="UP000468388"/>
    </source>
</evidence>
<keyword evidence="4" id="KW-1185">Reference proteome</keyword>
<dbReference type="RefSeq" id="WP_157300413.1">
    <property type="nucleotide sequence ID" value="NZ_BAAAZB010000006.1"/>
</dbReference>
<dbReference type="OrthoDB" id="9771725at2"/>
<organism evidence="3 4">
    <name type="scientific">Chitinophaga oryziterrae</name>
    <dbReference type="NCBI Taxonomy" id="1031224"/>
    <lineage>
        <taxon>Bacteria</taxon>
        <taxon>Pseudomonadati</taxon>
        <taxon>Bacteroidota</taxon>
        <taxon>Chitinophagia</taxon>
        <taxon>Chitinophagales</taxon>
        <taxon>Chitinophagaceae</taxon>
        <taxon>Chitinophaga</taxon>
    </lineage>
</organism>
<proteinExistence type="predicted"/>
<dbReference type="AlphaFoldDB" id="A0A6N8J9J6"/>
<dbReference type="Pfam" id="PF02470">
    <property type="entry name" value="MlaD"/>
    <property type="match status" value="1"/>
</dbReference>
<accession>A0A6N8J9J6</accession>
<gene>
    <name evidence="3" type="ORF">GO495_14480</name>
</gene>